<dbReference type="Proteomes" id="UP001066276">
    <property type="component" value="Chromosome 11"/>
</dbReference>
<dbReference type="AlphaFoldDB" id="A0AAV7LEZ7"/>
<proteinExistence type="predicted"/>
<gene>
    <name evidence="1" type="ORF">NDU88_002222</name>
</gene>
<organism evidence="1 2">
    <name type="scientific">Pleurodeles waltl</name>
    <name type="common">Iberian ribbed newt</name>
    <dbReference type="NCBI Taxonomy" id="8319"/>
    <lineage>
        <taxon>Eukaryota</taxon>
        <taxon>Metazoa</taxon>
        <taxon>Chordata</taxon>
        <taxon>Craniata</taxon>
        <taxon>Vertebrata</taxon>
        <taxon>Euteleostomi</taxon>
        <taxon>Amphibia</taxon>
        <taxon>Batrachia</taxon>
        <taxon>Caudata</taxon>
        <taxon>Salamandroidea</taxon>
        <taxon>Salamandridae</taxon>
        <taxon>Pleurodelinae</taxon>
        <taxon>Pleurodeles</taxon>
    </lineage>
</organism>
<accession>A0AAV7LEZ7</accession>
<sequence length="195" mass="20708">MPNLPPATGKMSLAFRFLTPEGPGEPEASAAPLVAVSSIEPGLHRRISCSAGSTAPGHRLWLLYQEAHRAPRTARGPKGVPTRPQAGACFVGKMAAAILGPSAGLRRSVSAPQKRTTGLLAACCHDRKGLHTLRSPATYFWSYSGTESPRTGRLGREPHGEAATAMASGYAPAECYDMFMVFFETQIPQSVIECS</sequence>
<comment type="caution">
    <text evidence="1">The sequence shown here is derived from an EMBL/GenBank/DDBJ whole genome shotgun (WGS) entry which is preliminary data.</text>
</comment>
<evidence type="ECO:0000313" key="2">
    <source>
        <dbReference type="Proteomes" id="UP001066276"/>
    </source>
</evidence>
<protein>
    <submittedName>
        <fullName evidence="1">Uncharacterized protein</fullName>
    </submittedName>
</protein>
<keyword evidence="2" id="KW-1185">Reference proteome</keyword>
<reference evidence="1" key="1">
    <citation type="journal article" date="2022" name="bioRxiv">
        <title>Sequencing and chromosome-scale assembly of the giantPleurodeles waltlgenome.</title>
        <authorList>
            <person name="Brown T."/>
            <person name="Elewa A."/>
            <person name="Iarovenko S."/>
            <person name="Subramanian E."/>
            <person name="Araus A.J."/>
            <person name="Petzold A."/>
            <person name="Susuki M."/>
            <person name="Suzuki K.-i.T."/>
            <person name="Hayashi T."/>
            <person name="Toyoda A."/>
            <person name="Oliveira C."/>
            <person name="Osipova E."/>
            <person name="Leigh N.D."/>
            <person name="Simon A."/>
            <person name="Yun M.H."/>
        </authorList>
    </citation>
    <scope>NUCLEOTIDE SEQUENCE</scope>
    <source>
        <strain evidence="1">20211129_DDA</strain>
        <tissue evidence="1">Liver</tissue>
    </source>
</reference>
<evidence type="ECO:0000313" key="1">
    <source>
        <dbReference type="EMBL" id="KAJ1089069.1"/>
    </source>
</evidence>
<name>A0AAV7LEZ7_PLEWA</name>
<dbReference type="EMBL" id="JANPWB010000015">
    <property type="protein sequence ID" value="KAJ1089069.1"/>
    <property type="molecule type" value="Genomic_DNA"/>
</dbReference>